<name>A0A239W5L8_9ACTN</name>
<protein>
    <submittedName>
        <fullName evidence="3">Stage 0 sporulation protein KA</fullName>
    </submittedName>
</protein>
<dbReference type="PANTHER" id="PTHR30290:SF83">
    <property type="entry name" value="ABC TRANSPORTER SUBSTRATE-BINDING PROTEIN"/>
    <property type="match status" value="1"/>
</dbReference>
<dbReference type="InterPro" id="IPR000914">
    <property type="entry name" value="SBP_5_dom"/>
</dbReference>
<dbReference type="Proteomes" id="UP000215332">
    <property type="component" value="Chromosome 1"/>
</dbReference>
<dbReference type="RefSeq" id="WP_065860365.1">
    <property type="nucleotide sequence ID" value="NZ_LT906441.1"/>
</dbReference>
<dbReference type="Gene3D" id="3.10.105.10">
    <property type="entry name" value="Dipeptide-binding Protein, Domain 3"/>
    <property type="match status" value="1"/>
</dbReference>
<dbReference type="InterPro" id="IPR030678">
    <property type="entry name" value="Peptide/Ni-bd"/>
</dbReference>
<dbReference type="PIRSF" id="PIRSF002741">
    <property type="entry name" value="MppA"/>
    <property type="match status" value="1"/>
</dbReference>
<organism evidence="3 4">
    <name type="scientific">Cutibacterium granulosum</name>
    <dbReference type="NCBI Taxonomy" id="33011"/>
    <lineage>
        <taxon>Bacteria</taxon>
        <taxon>Bacillati</taxon>
        <taxon>Actinomycetota</taxon>
        <taxon>Actinomycetes</taxon>
        <taxon>Propionibacteriales</taxon>
        <taxon>Propionibacteriaceae</taxon>
        <taxon>Cutibacterium</taxon>
    </lineage>
</organism>
<dbReference type="EMBL" id="LT906441">
    <property type="protein sequence ID" value="SNV29376.1"/>
    <property type="molecule type" value="Genomic_DNA"/>
</dbReference>
<dbReference type="GO" id="GO:1904680">
    <property type="term" value="F:peptide transmembrane transporter activity"/>
    <property type="evidence" value="ECO:0007669"/>
    <property type="project" value="TreeGrafter"/>
</dbReference>
<evidence type="ECO:0000256" key="1">
    <source>
        <dbReference type="SAM" id="SignalP"/>
    </source>
</evidence>
<accession>A0A239W5L8</accession>
<dbReference type="CDD" id="cd00995">
    <property type="entry name" value="PBP2_NikA_DppA_OppA_like"/>
    <property type="match status" value="1"/>
</dbReference>
<dbReference type="GO" id="GO:0042597">
    <property type="term" value="C:periplasmic space"/>
    <property type="evidence" value="ECO:0007669"/>
    <property type="project" value="UniProtKB-ARBA"/>
</dbReference>
<evidence type="ECO:0000313" key="3">
    <source>
        <dbReference type="EMBL" id="SNV29376.1"/>
    </source>
</evidence>
<evidence type="ECO:0000313" key="4">
    <source>
        <dbReference type="Proteomes" id="UP000215332"/>
    </source>
</evidence>
<evidence type="ECO:0000259" key="2">
    <source>
        <dbReference type="Pfam" id="PF00496"/>
    </source>
</evidence>
<dbReference type="InterPro" id="IPR039424">
    <property type="entry name" value="SBP_5"/>
</dbReference>
<gene>
    <name evidence="3" type="primary">oppA</name>
    <name evidence="3" type="ORF">SAMEA4412665_00270</name>
</gene>
<dbReference type="SUPFAM" id="SSF53850">
    <property type="entry name" value="Periplasmic binding protein-like II"/>
    <property type="match status" value="1"/>
</dbReference>
<dbReference type="AlphaFoldDB" id="A0A239W5L8"/>
<feature type="domain" description="Solute-binding protein family 5" evidence="2">
    <location>
        <begin position="94"/>
        <end position="475"/>
    </location>
</feature>
<dbReference type="Pfam" id="PF00496">
    <property type="entry name" value="SBP_bac_5"/>
    <property type="match status" value="1"/>
</dbReference>
<dbReference type="KEGG" id="cgrn:4412665_00270"/>
<feature type="signal peptide" evidence="1">
    <location>
        <begin position="1"/>
        <end position="22"/>
    </location>
</feature>
<dbReference type="Gene3D" id="3.40.190.10">
    <property type="entry name" value="Periplasmic binding protein-like II"/>
    <property type="match status" value="1"/>
</dbReference>
<feature type="chain" id="PRO_5039145720" evidence="1">
    <location>
        <begin position="23"/>
        <end position="553"/>
    </location>
</feature>
<keyword evidence="1" id="KW-0732">Signal</keyword>
<dbReference type="GO" id="GO:0015833">
    <property type="term" value="P:peptide transport"/>
    <property type="evidence" value="ECO:0007669"/>
    <property type="project" value="TreeGrafter"/>
</dbReference>
<reference evidence="3 4" key="1">
    <citation type="submission" date="2017-06" db="EMBL/GenBank/DDBJ databases">
        <authorList>
            <consortium name="Pathogen Informatics"/>
        </authorList>
    </citation>
    <scope>NUCLEOTIDE SEQUENCE [LARGE SCALE GENOMIC DNA]</scope>
    <source>
        <strain evidence="3 4">NCTC11865</strain>
    </source>
</reference>
<dbReference type="Gene3D" id="3.90.76.10">
    <property type="entry name" value="Dipeptide-binding Protein, Domain 1"/>
    <property type="match status" value="1"/>
</dbReference>
<sequence>MRRMRPLIALSLAGLMALSACGEDVAAKDESAAGSSGNGANNSAPAKDGGAITVRGCTPQNPLIPANTNETCGGNIMDAVTARLVHYNPDSAKPELDIAKSIETKDNQNFTVKIKPGLKFSDGTEVKAHNFVDGWNWGAYGPNAQQNSYFFEPIEGYDALQCSDDSCSAKPKADKMTGLKAVDDQTFTIRTTEKVANLKVRLGYTAFAPLPDAFLKDARNDKWAKTSFGAGPFKIVDNTATQIVLERNENYAGSYKPHVDKVTFKIYNDAAPAYNDTVANQLDVTDLIPTDQLTNDQWKQDLPDRWGLRPSGIFQSVTASSKDTQLKNSDLIKALSMDIDRETITKQIFAGSREPADGWATPVVEGYQKGNCGDLCSYDKAKAKELYDKAGGYKGTLTIAVNGDGDHKSWSQAVCNGWKNDLGVNCQLKVTPDFKTLRDQITKREIQGFFRTGWQMDYPSLENFLTPLYATGGSSNDGEYSNPAFDKKLKEAAAATNTAQSNKLYNEAERMLATDVPAIPLWTSSTAYGWSDKVANVKLTPFGTIDLTSISVK</sequence>
<proteinExistence type="predicted"/>
<dbReference type="GO" id="GO:0043190">
    <property type="term" value="C:ATP-binding cassette (ABC) transporter complex"/>
    <property type="evidence" value="ECO:0007669"/>
    <property type="project" value="InterPro"/>
</dbReference>
<dbReference type="PROSITE" id="PS51257">
    <property type="entry name" value="PROKAR_LIPOPROTEIN"/>
    <property type="match status" value="1"/>
</dbReference>
<dbReference type="PANTHER" id="PTHR30290">
    <property type="entry name" value="PERIPLASMIC BINDING COMPONENT OF ABC TRANSPORTER"/>
    <property type="match status" value="1"/>
</dbReference>